<dbReference type="Proteomes" id="UP001217089">
    <property type="component" value="Unassembled WGS sequence"/>
</dbReference>
<evidence type="ECO:0000313" key="5">
    <source>
        <dbReference type="EMBL" id="KAJ8313713.1"/>
    </source>
</evidence>
<proteinExistence type="inferred from homology"/>
<evidence type="ECO:0000259" key="4">
    <source>
        <dbReference type="Pfam" id="PF20266"/>
    </source>
</evidence>
<dbReference type="EMBL" id="JARBDR010000342">
    <property type="protein sequence ID" value="KAJ8313713.1"/>
    <property type="molecule type" value="Genomic_DNA"/>
</dbReference>
<reference evidence="5 6" key="1">
    <citation type="submission" date="2022-12" db="EMBL/GenBank/DDBJ databases">
        <title>Chromosome-level genome of Tegillarca granosa.</title>
        <authorList>
            <person name="Kim J."/>
        </authorList>
    </citation>
    <scope>NUCLEOTIDE SEQUENCE [LARGE SCALE GENOMIC DNA]</scope>
    <source>
        <strain evidence="5">Teg-2019</strain>
        <tissue evidence="5">Adductor muscle</tissue>
    </source>
</reference>
<dbReference type="Pfam" id="PF13181">
    <property type="entry name" value="TPR_8"/>
    <property type="match status" value="1"/>
</dbReference>
<dbReference type="Gene3D" id="1.25.40.10">
    <property type="entry name" value="Tetratricopeptide repeat domain"/>
    <property type="match status" value="1"/>
</dbReference>
<dbReference type="Gene3D" id="1.10.1410.40">
    <property type="match status" value="1"/>
</dbReference>
<dbReference type="Pfam" id="PF03281">
    <property type="entry name" value="Mab-21"/>
    <property type="match status" value="1"/>
</dbReference>
<dbReference type="SMART" id="SM01265">
    <property type="entry name" value="Mab-21"/>
    <property type="match status" value="1"/>
</dbReference>
<dbReference type="InterPro" id="IPR011990">
    <property type="entry name" value="TPR-like_helical_dom_sf"/>
</dbReference>
<name>A0ABQ9F8N4_TEGGR</name>
<dbReference type="PANTHER" id="PTHR10656">
    <property type="entry name" value="CELL FATE DETERMINING PROTEIN MAB21-RELATED"/>
    <property type="match status" value="1"/>
</dbReference>
<dbReference type="PANTHER" id="PTHR10656:SF69">
    <property type="entry name" value="MAB-21-LIKE HHH_H2TH-LIKE DOMAIN-CONTAINING PROTEIN"/>
    <property type="match status" value="1"/>
</dbReference>
<feature type="domain" description="Mab-21-like nucleotidyltransferase" evidence="3">
    <location>
        <begin position="211"/>
        <end position="278"/>
    </location>
</feature>
<organism evidence="5 6">
    <name type="scientific">Tegillarca granosa</name>
    <name type="common">Malaysian cockle</name>
    <name type="synonym">Anadara granosa</name>
    <dbReference type="NCBI Taxonomy" id="220873"/>
    <lineage>
        <taxon>Eukaryota</taxon>
        <taxon>Metazoa</taxon>
        <taxon>Spiralia</taxon>
        <taxon>Lophotrochozoa</taxon>
        <taxon>Mollusca</taxon>
        <taxon>Bivalvia</taxon>
        <taxon>Autobranchia</taxon>
        <taxon>Pteriomorphia</taxon>
        <taxon>Arcoida</taxon>
        <taxon>Arcoidea</taxon>
        <taxon>Arcidae</taxon>
        <taxon>Tegillarca</taxon>
    </lineage>
</organism>
<dbReference type="SMART" id="SM00028">
    <property type="entry name" value="TPR"/>
    <property type="match status" value="2"/>
</dbReference>
<dbReference type="InterPro" id="IPR019734">
    <property type="entry name" value="TPR_rpt"/>
</dbReference>
<evidence type="ECO:0000313" key="6">
    <source>
        <dbReference type="Proteomes" id="UP001217089"/>
    </source>
</evidence>
<keyword evidence="2" id="KW-0802">TPR repeat</keyword>
<dbReference type="InterPro" id="IPR024810">
    <property type="entry name" value="MAB21L/cGLR"/>
</dbReference>
<feature type="repeat" description="TPR" evidence="2">
    <location>
        <begin position="671"/>
        <end position="704"/>
    </location>
</feature>
<comment type="similarity">
    <text evidence="1">Belongs to the mab-21 family.</text>
</comment>
<sequence length="721" mass="82462">MAADDKQTLSPTKTKTVVGSFAEGLYLPPLVYLKEDDGTFAKKHFLKEPEVTFLHVKDVKIDFPKDVIDDECNYVISTENVRIGQCKLKVLNNGKSDEYEDIHVTRKEIKYVSSKLARQKFISKIASNRKAIESMLDTLLNKGDGIALDLKFMDVFDGIPQSDLNFNRPHTTVGLRGGIVSARKDVKQKNGEEFTDNMIQAIDADEIGHELVFHCKSWPPFASEWLERERKQNWPNPGTIDKVVSKGCDIVPAQKSKSASSEIEWKISFAVAEKDLISEEVTESQRQCFLFFKLICLHIMSEGLLTLQILKTVFFLSCEELDARSWHKDPIECVFYMFDFLLKSIKDKHLQGYFIAEDNILDHLTDVQISQLERRLTTLRRKPVEELLSVASNYTVLDVLPFYMDVKKLFNPVVSDAKKFKDRSQASVSIEIFMAITNEICNGFYHEYGFDHCASVFEDLINNIVAPVLGQEEASKQLDHIPHLLNQRNIELSNYLPPEEIWKSITFCRFLIRRFIEGNEGSGLFEYLACLYHAASGIFKNRRKEMLRAADENFKEAINREGEGHGPGLYVDYAHLLCSLSRHKEAVPHIQRVISEEKDSPSCVNYYGKMESFTVDDYIKTEIEANGSVEILSISFAYYMLVDCYRNMGKQPEVASSLDDFRSFADKIKDATTFSLLGYTLMKIGDKEKAEEAFKKAFDLNPKNKLAKANVDKFKKSKKKK</sequence>
<dbReference type="PROSITE" id="PS50293">
    <property type="entry name" value="TPR_REGION"/>
    <property type="match status" value="1"/>
</dbReference>
<dbReference type="SUPFAM" id="SSF48452">
    <property type="entry name" value="TPR-like"/>
    <property type="match status" value="1"/>
</dbReference>
<evidence type="ECO:0000256" key="2">
    <source>
        <dbReference type="PROSITE-ProRule" id="PRU00339"/>
    </source>
</evidence>
<evidence type="ECO:0000256" key="1">
    <source>
        <dbReference type="ARBA" id="ARBA00008307"/>
    </source>
</evidence>
<comment type="caution">
    <text evidence="5">The sequence shown here is derived from an EMBL/GenBank/DDBJ whole genome shotgun (WGS) entry which is preliminary data.</text>
</comment>
<protein>
    <submittedName>
        <fullName evidence="5">Uncharacterized protein</fullName>
    </submittedName>
</protein>
<gene>
    <name evidence="5" type="ORF">KUTeg_008274</name>
</gene>
<dbReference type="Pfam" id="PF20266">
    <property type="entry name" value="Mab-21_C"/>
    <property type="match status" value="1"/>
</dbReference>
<keyword evidence="6" id="KW-1185">Reference proteome</keyword>
<accession>A0ABQ9F8N4</accession>
<feature type="domain" description="Mab-21-like HhH/H2TH-like" evidence="4">
    <location>
        <begin position="305"/>
        <end position="376"/>
    </location>
</feature>
<dbReference type="InterPro" id="IPR046903">
    <property type="entry name" value="Mab-21-like_nuc_Trfase"/>
</dbReference>
<dbReference type="PROSITE" id="PS50005">
    <property type="entry name" value="TPR"/>
    <property type="match status" value="1"/>
</dbReference>
<evidence type="ECO:0000259" key="3">
    <source>
        <dbReference type="Pfam" id="PF03281"/>
    </source>
</evidence>
<dbReference type="InterPro" id="IPR046906">
    <property type="entry name" value="Mab-21_HhH/H2TH-like"/>
</dbReference>